<sequence>MIVWLASFPRSGNTFLRIALHHLYGVRTSVVYDTDYVARRLGADLIGFTERPAAIEAMRTDTRVHFVKTHRQVGHEVDPGDKAICLVRDGRDALVSWARQVSEAEPGRFAAELRKMIVRDEPVGAGSWGANVLSWLQPPVPNRLLLRYEDLVGDPAYAVERVVTALAPQLSPRAGAVIPSFADLQQVDDQFFRRGRSSTHRDELPADLHELFWSRPDNVAAMRLVGFPPTG</sequence>
<gene>
    <name evidence="2" type="ORF">GCM10009682_24040</name>
</gene>
<name>A0ABN2LWL7_9ACTN</name>
<dbReference type="PANTHER" id="PTHR45964:SF5">
    <property type="entry name" value="WSCD FAMILY MEMBER CG9164"/>
    <property type="match status" value="1"/>
</dbReference>
<evidence type="ECO:0000313" key="3">
    <source>
        <dbReference type="Proteomes" id="UP001500218"/>
    </source>
</evidence>
<dbReference type="InterPro" id="IPR051589">
    <property type="entry name" value="Sialate-O-sulfotransferase"/>
</dbReference>
<feature type="domain" description="Sulfotransferase" evidence="1">
    <location>
        <begin position="3"/>
        <end position="163"/>
    </location>
</feature>
<dbReference type="SUPFAM" id="SSF52540">
    <property type="entry name" value="P-loop containing nucleoside triphosphate hydrolases"/>
    <property type="match status" value="1"/>
</dbReference>
<evidence type="ECO:0000313" key="2">
    <source>
        <dbReference type="EMBL" id="GAA1801378.1"/>
    </source>
</evidence>
<accession>A0ABN2LWL7</accession>
<dbReference type="Pfam" id="PF00685">
    <property type="entry name" value="Sulfotransfer_1"/>
    <property type="match status" value="1"/>
</dbReference>
<proteinExistence type="predicted"/>
<evidence type="ECO:0000259" key="1">
    <source>
        <dbReference type="Pfam" id="PF00685"/>
    </source>
</evidence>
<keyword evidence="3" id="KW-1185">Reference proteome</keyword>
<reference evidence="2 3" key="1">
    <citation type="journal article" date="2019" name="Int. J. Syst. Evol. Microbiol.">
        <title>The Global Catalogue of Microorganisms (GCM) 10K type strain sequencing project: providing services to taxonomists for standard genome sequencing and annotation.</title>
        <authorList>
            <consortium name="The Broad Institute Genomics Platform"/>
            <consortium name="The Broad Institute Genome Sequencing Center for Infectious Disease"/>
            <person name="Wu L."/>
            <person name="Ma J."/>
        </authorList>
    </citation>
    <scope>NUCLEOTIDE SEQUENCE [LARGE SCALE GENOMIC DNA]</scope>
    <source>
        <strain evidence="2 3">JCM 13250</strain>
    </source>
</reference>
<dbReference type="RefSeq" id="WP_344129547.1">
    <property type="nucleotide sequence ID" value="NZ_BAAALT010000059.1"/>
</dbReference>
<dbReference type="PANTHER" id="PTHR45964">
    <property type="entry name" value="WSCD FAMILY MEMBER CG9164"/>
    <property type="match status" value="1"/>
</dbReference>
<dbReference type="InterPro" id="IPR000863">
    <property type="entry name" value="Sulfotransferase_dom"/>
</dbReference>
<dbReference type="Proteomes" id="UP001500218">
    <property type="component" value="Unassembled WGS sequence"/>
</dbReference>
<protein>
    <submittedName>
        <fullName evidence="2">Sulfotransferase domain-containing protein</fullName>
    </submittedName>
</protein>
<comment type="caution">
    <text evidence="2">The sequence shown here is derived from an EMBL/GenBank/DDBJ whole genome shotgun (WGS) entry which is preliminary data.</text>
</comment>
<dbReference type="EMBL" id="BAAALT010000059">
    <property type="protein sequence ID" value="GAA1801378.1"/>
    <property type="molecule type" value="Genomic_DNA"/>
</dbReference>
<dbReference type="Gene3D" id="3.40.50.300">
    <property type="entry name" value="P-loop containing nucleotide triphosphate hydrolases"/>
    <property type="match status" value="1"/>
</dbReference>
<organism evidence="2 3">
    <name type="scientific">Luedemannella flava</name>
    <dbReference type="NCBI Taxonomy" id="349316"/>
    <lineage>
        <taxon>Bacteria</taxon>
        <taxon>Bacillati</taxon>
        <taxon>Actinomycetota</taxon>
        <taxon>Actinomycetes</taxon>
        <taxon>Micromonosporales</taxon>
        <taxon>Micromonosporaceae</taxon>
        <taxon>Luedemannella</taxon>
    </lineage>
</organism>
<dbReference type="InterPro" id="IPR027417">
    <property type="entry name" value="P-loop_NTPase"/>
</dbReference>